<evidence type="ECO:0000313" key="1">
    <source>
        <dbReference type="EMBL" id="JAH86613.1"/>
    </source>
</evidence>
<accession>A0A0E9WAU6</accession>
<protein>
    <submittedName>
        <fullName evidence="1">Uncharacterized protein</fullName>
    </submittedName>
</protein>
<name>A0A0E9WAU6_ANGAN</name>
<reference evidence="1" key="2">
    <citation type="journal article" date="2015" name="Fish Shellfish Immunol.">
        <title>Early steps in the European eel (Anguilla anguilla)-Vibrio vulnificus interaction in the gills: Role of the RtxA13 toxin.</title>
        <authorList>
            <person name="Callol A."/>
            <person name="Pajuelo D."/>
            <person name="Ebbesson L."/>
            <person name="Teles M."/>
            <person name="MacKenzie S."/>
            <person name="Amaro C."/>
        </authorList>
    </citation>
    <scope>NUCLEOTIDE SEQUENCE</scope>
</reference>
<organism evidence="1">
    <name type="scientific">Anguilla anguilla</name>
    <name type="common">European freshwater eel</name>
    <name type="synonym">Muraena anguilla</name>
    <dbReference type="NCBI Taxonomy" id="7936"/>
    <lineage>
        <taxon>Eukaryota</taxon>
        <taxon>Metazoa</taxon>
        <taxon>Chordata</taxon>
        <taxon>Craniata</taxon>
        <taxon>Vertebrata</taxon>
        <taxon>Euteleostomi</taxon>
        <taxon>Actinopterygii</taxon>
        <taxon>Neopterygii</taxon>
        <taxon>Teleostei</taxon>
        <taxon>Anguilliformes</taxon>
        <taxon>Anguillidae</taxon>
        <taxon>Anguilla</taxon>
    </lineage>
</organism>
<reference evidence="1" key="1">
    <citation type="submission" date="2014-11" db="EMBL/GenBank/DDBJ databases">
        <authorList>
            <person name="Amaro Gonzalez C."/>
        </authorList>
    </citation>
    <scope>NUCLEOTIDE SEQUENCE</scope>
</reference>
<sequence>MHSLLCTFSHLETAVTKQPNRLGRLV</sequence>
<dbReference type="AlphaFoldDB" id="A0A0E9WAU6"/>
<dbReference type="EMBL" id="GBXM01021964">
    <property type="protein sequence ID" value="JAH86613.1"/>
    <property type="molecule type" value="Transcribed_RNA"/>
</dbReference>
<proteinExistence type="predicted"/>